<dbReference type="EMBL" id="CAXKWB010079401">
    <property type="protein sequence ID" value="CAL4203528.1"/>
    <property type="molecule type" value="Genomic_DNA"/>
</dbReference>
<reference evidence="2 3" key="1">
    <citation type="submission" date="2024-05" db="EMBL/GenBank/DDBJ databases">
        <authorList>
            <person name="Wallberg A."/>
        </authorList>
    </citation>
    <scope>NUCLEOTIDE SEQUENCE [LARGE SCALE GENOMIC DNA]</scope>
</reference>
<dbReference type="AlphaFoldDB" id="A0AAV2SL22"/>
<proteinExistence type="predicted"/>
<keyword evidence="3" id="KW-1185">Reference proteome</keyword>
<comment type="caution">
    <text evidence="2">The sequence shown here is derived from an EMBL/GenBank/DDBJ whole genome shotgun (WGS) entry which is preliminary data.</text>
</comment>
<dbReference type="Proteomes" id="UP001497623">
    <property type="component" value="Unassembled WGS sequence"/>
</dbReference>
<feature type="region of interest" description="Disordered" evidence="1">
    <location>
        <begin position="29"/>
        <end position="52"/>
    </location>
</feature>
<accession>A0AAV2SL22</accession>
<organism evidence="2 3">
    <name type="scientific">Meganyctiphanes norvegica</name>
    <name type="common">Northern krill</name>
    <name type="synonym">Thysanopoda norvegica</name>
    <dbReference type="NCBI Taxonomy" id="48144"/>
    <lineage>
        <taxon>Eukaryota</taxon>
        <taxon>Metazoa</taxon>
        <taxon>Ecdysozoa</taxon>
        <taxon>Arthropoda</taxon>
        <taxon>Crustacea</taxon>
        <taxon>Multicrustacea</taxon>
        <taxon>Malacostraca</taxon>
        <taxon>Eumalacostraca</taxon>
        <taxon>Eucarida</taxon>
        <taxon>Euphausiacea</taxon>
        <taxon>Euphausiidae</taxon>
        <taxon>Meganyctiphanes</taxon>
    </lineage>
</organism>
<protein>
    <submittedName>
        <fullName evidence="2">Uncharacterized protein</fullName>
    </submittedName>
</protein>
<evidence type="ECO:0000313" key="2">
    <source>
        <dbReference type="EMBL" id="CAL4203528.1"/>
    </source>
</evidence>
<evidence type="ECO:0000256" key="1">
    <source>
        <dbReference type="SAM" id="MobiDB-lite"/>
    </source>
</evidence>
<name>A0AAV2SL22_MEGNR</name>
<sequence length="108" mass="11427">MEIGLAELDPTGNNCYNDRELMEAIHNKGQTSIPGGEPPTVTPKAYGSGSEVEPHFQVPATCGIRSGPTVVLTGIASNHGMLDMSIVPTLPIGNAQRTTILYARCAYN</sequence>
<gene>
    <name evidence="2" type="ORF">MNOR_LOCUS37786</name>
</gene>
<evidence type="ECO:0000313" key="3">
    <source>
        <dbReference type="Proteomes" id="UP001497623"/>
    </source>
</evidence>